<dbReference type="Proteomes" id="UP000521943">
    <property type="component" value="Unassembled WGS sequence"/>
</dbReference>
<accession>A0A8H6HKG2</accession>
<dbReference type="OrthoDB" id="2992109at2759"/>
<dbReference type="EMBL" id="JACGCI010000075">
    <property type="protein sequence ID" value="KAF6748030.1"/>
    <property type="molecule type" value="Genomic_DNA"/>
</dbReference>
<reference evidence="1 2" key="1">
    <citation type="submission" date="2020-07" db="EMBL/GenBank/DDBJ databases">
        <title>Comparative genomics of pyrophilous fungi reveals a link between fire events and developmental genes.</title>
        <authorList>
            <consortium name="DOE Joint Genome Institute"/>
            <person name="Steindorff A.S."/>
            <person name="Carver A."/>
            <person name="Calhoun S."/>
            <person name="Stillman K."/>
            <person name="Liu H."/>
            <person name="Lipzen A."/>
            <person name="Pangilinan J."/>
            <person name="Labutti K."/>
            <person name="Bruns T.D."/>
            <person name="Grigoriev I.V."/>
        </authorList>
    </citation>
    <scope>NUCLEOTIDE SEQUENCE [LARGE SCALE GENOMIC DNA]</scope>
    <source>
        <strain evidence="1 2">CBS 144469</strain>
    </source>
</reference>
<sequence length="213" mass="23462">MSYNSPLINPGSHVTRVANLTNEAITIDKGVAQATRDAAEFASKYSSDFRLVEDLKTSTQQFSDRWVGALQQTRDAASSLSGWYQRFDKVFLPLINDISSQGDAQDVVSEFNSLKNEAYPTSKYHLDDAPGAKSAFNAIEQLVSTESDHVIQVLQGGGNWKDNVAVSTLLPYTLERDGRLNDPFQKLNQNLSAVQNGVNQIRGALNTYATKLE</sequence>
<evidence type="ECO:0000313" key="1">
    <source>
        <dbReference type="EMBL" id="KAF6748030.1"/>
    </source>
</evidence>
<keyword evidence="2" id="KW-1185">Reference proteome</keyword>
<dbReference type="AlphaFoldDB" id="A0A8H6HKG2"/>
<gene>
    <name evidence="1" type="ORF">DFP72DRAFT_820843</name>
</gene>
<evidence type="ECO:0000313" key="2">
    <source>
        <dbReference type="Proteomes" id="UP000521943"/>
    </source>
</evidence>
<protein>
    <submittedName>
        <fullName evidence="1">Uncharacterized protein</fullName>
    </submittedName>
</protein>
<organism evidence="1 2">
    <name type="scientific">Ephemerocybe angulata</name>
    <dbReference type="NCBI Taxonomy" id="980116"/>
    <lineage>
        <taxon>Eukaryota</taxon>
        <taxon>Fungi</taxon>
        <taxon>Dikarya</taxon>
        <taxon>Basidiomycota</taxon>
        <taxon>Agaricomycotina</taxon>
        <taxon>Agaricomycetes</taxon>
        <taxon>Agaricomycetidae</taxon>
        <taxon>Agaricales</taxon>
        <taxon>Agaricineae</taxon>
        <taxon>Psathyrellaceae</taxon>
        <taxon>Ephemerocybe</taxon>
    </lineage>
</organism>
<proteinExistence type="predicted"/>
<comment type="caution">
    <text evidence="1">The sequence shown here is derived from an EMBL/GenBank/DDBJ whole genome shotgun (WGS) entry which is preliminary data.</text>
</comment>
<name>A0A8H6HKG2_9AGAR</name>